<keyword evidence="2" id="KW-1185">Reference proteome</keyword>
<reference evidence="1 2" key="1">
    <citation type="submission" date="2015-01" db="EMBL/GenBank/DDBJ databases">
        <title>The Genome Sequence of Cryptococcus gattii EJB2.</title>
        <authorList>
            <consortium name="The Broad Institute Genomics Platform"/>
            <person name="Cuomo C."/>
            <person name="Litvintseva A."/>
            <person name="Chen Y."/>
            <person name="Heitman J."/>
            <person name="Sun S."/>
            <person name="Springer D."/>
            <person name="Dromer F."/>
            <person name="Young S."/>
            <person name="Zeng Q."/>
            <person name="Gargeya S."/>
            <person name="Abouelleil A."/>
            <person name="Alvarado L."/>
            <person name="Chapman S.B."/>
            <person name="Gainer-Dewar J."/>
            <person name="Goldberg J."/>
            <person name="Griggs A."/>
            <person name="Gujja S."/>
            <person name="Hansen M."/>
            <person name="Howarth C."/>
            <person name="Imamovic A."/>
            <person name="Larimer J."/>
            <person name="Murphy C."/>
            <person name="Naylor J."/>
            <person name="Pearson M."/>
            <person name="Priest M."/>
            <person name="Roberts A."/>
            <person name="Saif S."/>
            <person name="Shea T."/>
            <person name="Sykes S."/>
            <person name="Wortman J."/>
            <person name="Nusbaum C."/>
            <person name="Birren B."/>
        </authorList>
    </citation>
    <scope>NUCLEOTIDE SEQUENCE [LARGE SCALE GENOMIC DNA]</scope>
    <source>
        <strain evidence="1 2">EJB2</strain>
    </source>
</reference>
<organism evidence="1 2">
    <name type="scientific">Cryptococcus gattii EJB2</name>
    <dbReference type="NCBI Taxonomy" id="1296103"/>
    <lineage>
        <taxon>Eukaryota</taxon>
        <taxon>Fungi</taxon>
        <taxon>Dikarya</taxon>
        <taxon>Basidiomycota</taxon>
        <taxon>Agaricomycotina</taxon>
        <taxon>Tremellomycetes</taxon>
        <taxon>Tremellales</taxon>
        <taxon>Cryptococcaceae</taxon>
        <taxon>Cryptococcus</taxon>
        <taxon>Cryptococcus gattii species complex</taxon>
    </lineage>
</organism>
<evidence type="ECO:0000313" key="2">
    <source>
        <dbReference type="Proteomes" id="UP000054272"/>
    </source>
</evidence>
<dbReference type="Proteomes" id="UP000054272">
    <property type="component" value="Unassembled WGS sequence"/>
</dbReference>
<evidence type="ECO:0000313" key="1">
    <source>
        <dbReference type="EMBL" id="KIR79917.1"/>
    </source>
</evidence>
<protein>
    <submittedName>
        <fullName evidence="1">Uncharacterized protein</fullName>
    </submittedName>
</protein>
<proteinExistence type="predicted"/>
<accession>A0ABR5BW99</accession>
<gene>
    <name evidence="1" type="ORF">I306_02879</name>
</gene>
<name>A0ABR5BW99_9TREE</name>
<sequence length="105" mass="11920">MWPRLSADLRIVKAMYIQSIKILCQHPEDCTGYIFGYRLLSNNLPFAIKPKQQPGIAACRVWPSPSRKLHEEASLSCALEANIILVTHHYSLISVRLSDTWLGNN</sequence>
<dbReference type="EMBL" id="KN848661">
    <property type="protein sequence ID" value="KIR79917.1"/>
    <property type="molecule type" value="Genomic_DNA"/>
</dbReference>